<accession>A0A2P6NG38</accession>
<evidence type="ECO:0000313" key="1">
    <source>
        <dbReference type="EMBL" id="PRP82926.1"/>
    </source>
</evidence>
<comment type="caution">
    <text evidence="1">The sequence shown here is derived from an EMBL/GenBank/DDBJ whole genome shotgun (WGS) entry which is preliminary data.</text>
</comment>
<dbReference type="Proteomes" id="UP000241769">
    <property type="component" value="Unassembled WGS sequence"/>
</dbReference>
<reference evidence="1 2" key="1">
    <citation type="journal article" date="2018" name="Genome Biol. Evol.">
        <title>Multiple Roots of Fruiting Body Formation in Amoebozoa.</title>
        <authorList>
            <person name="Hillmann F."/>
            <person name="Forbes G."/>
            <person name="Novohradska S."/>
            <person name="Ferling I."/>
            <person name="Riege K."/>
            <person name="Groth M."/>
            <person name="Westermann M."/>
            <person name="Marz M."/>
            <person name="Spaller T."/>
            <person name="Winckler T."/>
            <person name="Schaap P."/>
            <person name="Glockner G."/>
        </authorList>
    </citation>
    <scope>NUCLEOTIDE SEQUENCE [LARGE SCALE GENOMIC DNA]</scope>
    <source>
        <strain evidence="1 2">Jena</strain>
    </source>
</reference>
<sequence>MGSPLSSFVLVFADTNRRNSKNPPFVTLSLQLSHIYVFKPLDQGTTNTSTTSISTSISHRPRSIAVLNGKNKRPELPAAGACTERASYSYLSYHTTNNPCTDNNIHTIMKVLLLTMGLAFCLVSAGSFKAEGPEGAVSYKSDEVSRILAIASILKGAQNDADDRGLLSDINIIGNFIGGKKNRIDAINDFGGDFSGYGQKKRSFDDIFGRTGTDFSDFSLVDIVYGLVTPHTYRQSSPFDNLKRYAVATQDFSLLRDLNVIGNFIGGKENRIDAINGYKGIGSGAF</sequence>
<gene>
    <name evidence="1" type="ORF">PROFUN_06703</name>
</gene>
<dbReference type="InParanoid" id="A0A2P6NG38"/>
<evidence type="ECO:0000313" key="2">
    <source>
        <dbReference type="Proteomes" id="UP000241769"/>
    </source>
</evidence>
<name>A0A2P6NG38_9EUKA</name>
<proteinExistence type="predicted"/>
<keyword evidence="2" id="KW-1185">Reference proteome</keyword>
<dbReference type="EMBL" id="MDYQ01000093">
    <property type="protein sequence ID" value="PRP82926.1"/>
    <property type="molecule type" value="Genomic_DNA"/>
</dbReference>
<dbReference type="AlphaFoldDB" id="A0A2P6NG38"/>
<protein>
    <submittedName>
        <fullName evidence="1">Uncharacterized protein</fullName>
    </submittedName>
</protein>
<organism evidence="1 2">
    <name type="scientific">Planoprotostelium fungivorum</name>
    <dbReference type="NCBI Taxonomy" id="1890364"/>
    <lineage>
        <taxon>Eukaryota</taxon>
        <taxon>Amoebozoa</taxon>
        <taxon>Evosea</taxon>
        <taxon>Variosea</taxon>
        <taxon>Cavosteliida</taxon>
        <taxon>Cavosteliaceae</taxon>
        <taxon>Planoprotostelium</taxon>
    </lineage>
</organism>